<keyword evidence="8" id="KW-0732">Signal</keyword>
<keyword evidence="3" id="KW-1003">Cell membrane</keyword>
<keyword evidence="4 7" id="KW-0812">Transmembrane</keyword>
<dbReference type="Pfam" id="PF21082">
    <property type="entry name" value="MS_channel_3rd"/>
    <property type="match status" value="1"/>
</dbReference>
<evidence type="ECO:0000256" key="7">
    <source>
        <dbReference type="SAM" id="Phobius"/>
    </source>
</evidence>
<organism evidence="12">
    <name type="scientific">Rhizobium leguminosarum</name>
    <dbReference type="NCBI Taxonomy" id="384"/>
    <lineage>
        <taxon>Bacteria</taxon>
        <taxon>Pseudomonadati</taxon>
        <taxon>Pseudomonadota</taxon>
        <taxon>Alphaproteobacteria</taxon>
        <taxon>Hyphomicrobiales</taxon>
        <taxon>Rhizobiaceae</taxon>
        <taxon>Rhizobium/Agrobacterium group</taxon>
        <taxon>Rhizobium</taxon>
    </lineage>
</organism>
<evidence type="ECO:0000256" key="5">
    <source>
        <dbReference type="ARBA" id="ARBA00022989"/>
    </source>
</evidence>
<feature type="domain" description="Mechanosensitive ion channel transmembrane helices 2/3" evidence="11">
    <location>
        <begin position="485"/>
        <end position="520"/>
    </location>
</feature>
<feature type="chain" id="PRO_5008099562" evidence="8">
    <location>
        <begin position="21"/>
        <end position="716"/>
    </location>
</feature>
<dbReference type="Pfam" id="PF00924">
    <property type="entry name" value="MS_channel_2nd"/>
    <property type="match status" value="1"/>
</dbReference>
<dbReference type="InterPro" id="IPR011066">
    <property type="entry name" value="MscS_channel_C_sf"/>
</dbReference>
<dbReference type="InterPro" id="IPR023408">
    <property type="entry name" value="MscS_beta-dom_sf"/>
</dbReference>
<keyword evidence="6 7" id="KW-0472">Membrane</keyword>
<evidence type="ECO:0000256" key="8">
    <source>
        <dbReference type="SAM" id="SignalP"/>
    </source>
</evidence>
<evidence type="ECO:0000256" key="2">
    <source>
        <dbReference type="ARBA" id="ARBA00008017"/>
    </source>
</evidence>
<evidence type="ECO:0000256" key="4">
    <source>
        <dbReference type="ARBA" id="ARBA00022692"/>
    </source>
</evidence>
<evidence type="ECO:0000259" key="10">
    <source>
        <dbReference type="Pfam" id="PF21082"/>
    </source>
</evidence>
<dbReference type="Gene3D" id="2.30.30.60">
    <property type="match status" value="1"/>
</dbReference>
<feature type="domain" description="Mechanosensitive ion channel MscS C-terminal" evidence="10">
    <location>
        <begin position="592"/>
        <end position="677"/>
    </location>
</feature>
<dbReference type="InterPro" id="IPR049278">
    <property type="entry name" value="MS_channel_C"/>
</dbReference>
<dbReference type="GO" id="GO:0008381">
    <property type="term" value="F:mechanosensitive monoatomic ion channel activity"/>
    <property type="evidence" value="ECO:0007669"/>
    <property type="project" value="InterPro"/>
</dbReference>
<feature type="transmembrane region" description="Helical" evidence="7">
    <location>
        <begin position="504"/>
        <end position="523"/>
    </location>
</feature>
<reference evidence="12" key="1">
    <citation type="submission" date="2016-04" db="EMBL/GenBank/DDBJ databases">
        <title>Fast-growing isolate from the root nodules of Vavilovia formosa.</title>
        <authorList>
            <person name="Kimeklis A."/>
            <person name="Safronova V."/>
            <person name="Belimov A."/>
            <person name="Andronov E."/>
        </authorList>
    </citation>
    <scope>NUCLEOTIDE SEQUENCE [LARGE SCALE GENOMIC DNA]</scope>
    <source>
        <strain evidence="12">Vaf-46</strain>
    </source>
</reference>
<dbReference type="PANTHER" id="PTHR30460:SF0">
    <property type="entry name" value="MODERATE CONDUCTANCE MECHANOSENSITIVE CHANNEL YBIO"/>
    <property type="match status" value="1"/>
</dbReference>
<dbReference type="InterPro" id="IPR011014">
    <property type="entry name" value="MscS_channel_TM-2"/>
</dbReference>
<dbReference type="SUPFAM" id="SSF82861">
    <property type="entry name" value="Mechanosensitive channel protein MscS (YggB), transmembrane region"/>
    <property type="match status" value="1"/>
</dbReference>
<feature type="signal peptide" evidence="8">
    <location>
        <begin position="1"/>
        <end position="20"/>
    </location>
</feature>
<keyword evidence="5 7" id="KW-1133">Transmembrane helix</keyword>
<feature type="transmembrane region" description="Helical" evidence="7">
    <location>
        <begin position="476"/>
        <end position="498"/>
    </location>
</feature>
<feature type="transmembrane region" description="Helical" evidence="7">
    <location>
        <begin position="340"/>
        <end position="361"/>
    </location>
</feature>
<proteinExistence type="inferred from homology"/>
<dbReference type="InterPro" id="IPR006685">
    <property type="entry name" value="MscS_channel_2nd"/>
</dbReference>
<feature type="transmembrane region" description="Helical" evidence="7">
    <location>
        <begin position="198"/>
        <end position="216"/>
    </location>
</feature>
<sequence>MRVLILAALMLLGVTLVARADTAPSSEQLPPNVEALLSLLADPGVQKWLETHKAASATTPVPPITTQTSHLSHPLADYVRAVRGHIHGLARALTTLPDEFAAAWSILVADAEKVGLAGLVGLFGLFAAAAFGAERLYRRATSGFMTRVAQLDVATRRGQLMVLASRLGHDVGRVAVIAAAGIGVFVALHYWPEVIEKIVLACLLAFIIVLLARAVLRFLLSPPGKDANDLRIVPMDGESARFWTQRLGLVVIILAVSYATTLSLSLLGFSVEAREIVAYSLGLGLLSVGIDTVRRAPGPTIVDAAADGEVLVRAKTSVGLISAYFVLLWCLWAFGAVQLFWLAAIAIGLVWAIAIAERIVVHLLQQSASSGIGAATPSAGATLLSRGIRFILIISGLLLLAWAWNIDLVALSAADTPPVRVAHGIISAVIILLVADLVWRVLRTLIDNQIAKVRDTAVVQTEETQRRSRLNTLLPILRNFLWATLAIVAILMALSAMGVQIGPLIAGAGIAGVAIGFGAQTLVKDILSGVFFLLDDAFRVGEYIESGNYKGTVESFSLRSVKLRHSRGPIFTVPFGVLGAVQNMSRDWVIEKLSLTITYDSDLEKARKLIKKIGLELAEDPELKAITIEPLKMQGVEEFGEYGVKLRLKLKTKPGQQAAVRRRALVMIKAAFDESGICFASKAIQVSSAGGSQPDAGVNADAALHDAATPQKPVAA</sequence>
<protein>
    <submittedName>
        <fullName evidence="12">Mechanosensitive ion channel protein</fullName>
    </submittedName>
</protein>
<dbReference type="Gene3D" id="3.30.70.100">
    <property type="match status" value="1"/>
</dbReference>
<evidence type="ECO:0000256" key="3">
    <source>
        <dbReference type="ARBA" id="ARBA00022475"/>
    </source>
</evidence>
<feature type="transmembrane region" description="Helical" evidence="7">
    <location>
        <begin position="314"/>
        <end position="334"/>
    </location>
</feature>
<dbReference type="InterPro" id="IPR010920">
    <property type="entry name" value="LSM_dom_sf"/>
</dbReference>
<dbReference type="InterPro" id="IPR045276">
    <property type="entry name" value="YbiO_bact"/>
</dbReference>
<evidence type="ECO:0000313" key="12">
    <source>
        <dbReference type="EMBL" id="OAP93924.1"/>
    </source>
</evidence>
<dbReference type="SUPFAM" id="SSF82689">
    <property type="entry name" value="Mechanosensitive channel protein MscS (YggB), C-terminal domain"/>
    <property type="match status" value="1"/>
</dbReference>
<feature type="transmembrane region" description="Helical" evidence="7">
    <location>
        <begin position="114"/>
        <end position="137"/>
    </location>
</feature>
<accession>A0A179BS76</accession>
<dbReference type="Pfam" id="PF21088">
    <property type="entry name" value="MS_channel_1st"/>
    <property type="match status" value="1"/>
</dbReference>
<gene>
    <name evidence="12" type="ORF">A4U53_22830</name>
</gene>
<dbReference type="Gene3D" id="1.10.287.1260">
    <property type="match status" value="1"/>
</dbReference>
<feature type="transmembrane region" description="Helical" evidence="7">
    <location>
        <begin position="424"/>
        <end position="442"/>
    </location>
</feature>
<name>A0A179BS76_RHILE</name>
<evidence type="ECO:0000259" key="9">
    <source>
        <dbReference type="Pfam" id="PF00924"/>
    </source>
</evidence>
<dbReference type="AlphaFoldDB" id="A0A179BS76"/>
<feature type="domain" description="Mechanosensitive ion channel MscS" evidence="9">
    <location>
        <begin position="521"/>
        <end position="586"/>
    </location>
</feature>
<dbReference type="PANTHER" id="PTHR30460">
    <property type="entry name" value="MODERATE CONDUCTANCE MECHANOSENSITIVE CHANNEL YBIO"/>
    <property type="match status" value="1"/>
</dbReference>
<comment type="similarity">
    <text evidence="2">Belongs to the MscS (TC 1.A.23) family.</text>
</comment>
<dbReference type="EMBL" id="LWBS01000231">
    <property type="protein sequence ID" value="OAP93924.1"/>
    <property type="molecule type" value="Genomic_DNA"/>
</dbReference>
<dbReference type="SUPFAM" id="SSF50182">
    <property type="entry name" value="Sm-like ribonucleoproteins"/>
    <property type="match status" value="1"/>
</dbReference>
<dbReference type="InterPro" id="IPR049142">
    <property type="entry name" value="MS_channel_1st"/>
</dbReference>
<dbReference type="GO" id="GO:0005886">
    <property type="term" value="C:plasma membrane"/>
    <property type="evidence" value="ECO:0007669"/>
    <property type="project" value="UniProtKB-SubCell"/>
</dbReference>
<comment type="subcellular location">
    <subcellularLocation>
        <location evidence="1">Cell membrane</location>
        <topology evidence="1">Multi-pass membrane protein</topology>
    </subcellularLocation>
</comment>
<comment type="caution">
    <text evidence="12">The sequence shown here is derived from an EMBL/GenBank/DDBJ whole genome shotgun (WGS) entry which is preliminary data.</text>
</comment>
<evidence type="ECO:0000256" key="1">
    <source>
        <dbReference type="ARBA" id="ARBA00004651"/>
    </source>
</evidence>
<evidence type="ECO:0000259" key="11">
    <source>
        <dbReference type="Pfam" id="PF21088"/>
    </source>
</evidence>
<feature type="transmembrane region" description="Helical" evidence="7">
    <location>
        <begin position="247"/>
        <end position="270"/>
    </location>
</feature>
<dbReference type="eggNOG" id="COG0668">
    <property type="taxonomic scope" value="Bacteria"/>
</dbReference>
<feature type="transmembrane region" description="Helical" evidence="7">
    <location>
        <begin position="387"/>
        <end position="404"/>
    </location>
</feature>
<feature type="transmembrane region" description="Helical" evidence="7">
    <location>
        <begin position="171"/>
        <end position="192"/>
    </location>
</feature>
<evidence type="ECO:0000256" key="6">
    <source>
        <dbReference type="ARBA" id="ARBA00023136"/>
    </source>
</evidence>